<gene>
    <name evidence="10" type="primary">LOC108562572</name>
</gene>
<evidence type="ECO:0000256" key="6">
    <source>
        <dbReference type="PROSITE-ProRule" id="PRU10141"/>
    </source>
</evidence>
<protein>
    <submittedName>
        <fullName evidence="10">EIF-2-alpha kinase GCN2-like isoform X1</fullName>
    </submittedName>
</protein>
<dbReference type="InterPro" id="IPR050339">
    <property type="entry name" value="CC_SR_Kinase"/>
</dbReference>
<dbReference type="Gene3D" id="3.30.200.20">
    <property type="entry name" value="Phosphorylase Kinase, domain 1"/>
    <property type="match status" value="1"/>
</dbReference>
<keyword evidence="9" id="KW-1185">Reference proteome</keyword>
<keyword evidence="3" id="KW-0418">Kinase</keyword>
<dbReference type="SUPFAM" id="SSF56112">
    <property type="entry name" value="Protein kinase-like (PK-like)"/>
    <property type="match status" value="2"/>
</dbReference>
<keyword evidence="4 6" id="KW-0067">ATP-binding</keyword>
<dbReference type="InterPro" id="IPR017441">
    <property type="entry name" value="Protein_kinase_ATP_BS"/>
</dbReference>
<feature type="binding site" evidence="6">
    <location>
        <position position="310"/>
    </location>
    <ligand>
        <name>ATP</name>
        <dbReference type="ChEBI" id="CHEBI:30616"/>
    </ligand>
</feature>
<evidence type="ECO:0000256" key="5">
    <source>
        <dbReference type="ARBA" id="ARBA00037982"/>
    </source>
</evidence>
<sequence>MQTRSCAANASRNMDLLHECSNSSIEEIDYEDSQNYNTEIIHFKFSGDLEVIRGNRLNHGNPNHRIFQAMGRLDGRLYIIHEYRLDAKENVLKIELQFKQLLNAKHQNLVHYLNMRHQINGDVCVLQILQEFVNGISFSEMYKNMSPRNRFLRDIAEELLDVLDYLHKNKIIHGSLSENCVFYDNHGDVKVSNYSLNAKLNDVQCSEQDDIRMMGMFLMSVYEGRKCSKPPETVKTEIAHLNNFLEACFNPKTKSCRALMRHELFKTTTKLGSSRLQSDFHCMEKIGSGAYGKVIKAKNISDNLEYAIKKIKVTSRDYETNADIIKEVHCISKLTHKYVVRYYSSWTEYTSEESDEESPFEGDDDDSEEDDSNDKDLAEYSRRQYLYIQMEFCEKKTLSEAIQDGLESDPRTMWRFFKEIAMGLSFIHSKRLIHRDMKPNNVLICKNNKIKIGDFGLAKSLYMNKSRPGNTGKTLDINKFSSCVGTPPYSAPEMSSGIYDFKVDIYSLGVIFLEMNYNCTKTELYEVLNNINHSQTFPEAMTSNLEKEFIINMLSKDTSNRPTSEKLVPDILDVIKGMKQQFKGRRQQKK</sequence>
<dbReference type="SMART" id="SM00220">
    <property type="entry name" value="S_TKc"/>
    <property type="match status" value="1"/>
</dbReference>
<evidence type="ECO:0000256" key="7">
    <source>
        <dbReference type="SAM" id="MobiDB-lite"/>
    </source>
</evidence>
<proteinExistence type="inferred from homology"/>
<reference evidence="10" key="1">
    <citation type="submission" date="2025-08" db="UniProtKB">
        <authorList>
            <consortium name="RefSeq"/>
        </authorList>
    </citation>
    <scope>IDENTIFICATION</scope>
    <source>
        <tissue evidence="10">Whole Larva</tissue>
    </source>
</reference>
<dbReference type="PANTHER" id="PTHR11042">
    <property type="entry name" value="EUKARYOTIC TRANSLATION INITIATION FACTOR 2-ALPHA KINASE EIF2-ALPHA KINASE -RELATED"/>
    <property type="match status" value="1"/>
</dbReference>
<keyword evidence="2 6" id="KW-0547">Nucleotide-binding</keyword>
<dbReference type="PROSITE" id="PS00108">
    <property type="entry name" value="PROTEIN_KINASE_ST"/>
    <property type="match status" value="1"/>
</dbReference>
<dbReference type="Pfam" id="PF00069">
    <property type="entry name" value="Pkinase"/>
    <property type="match status" value="2"/>
</dbReference>
<dbReference type="InterPro" id="IPR011009">
    <property type="entry name" value="Kinase-like_dom_sf"/>
</dbReference>
<evidence type="ECO:0000313" key="10">
    <source>
        <dbReference type="RefSeq" id="XP_017776443.1"/>
    </source>
</evidence>
<dbReference type="Proteomes" id="UP000695000">
    <property type="component" value="Unplaced"/>
</dbReference>
<evidence type="ECO:0000256" key="2">
    <source>
        <dbReference type="ARBA" id="ARBA00022741"/>
    </source>
</evidence>
<evidence type="ECO:0000256" key="3">
    <source>
        <dbReference type="ARBA" id="ARBA00022777"/>
    </source>
</evidence>
<name>A0ABM1MPE3_NICVS</name>
<keyword evidence="1" id="KW-0808">Transferase</keyword>
<dbReference type="GeneID" id="108562572"/>
<dbReference type="RefSeq" id="XP_017776443.1">
    <property type="nucleotide sequence ID" value="XM_017920954.1"/>
</dbReference>
<evidence type="ECO:0000259" key="8">
    <source>
        <dbReference type="PROSITE" id="PS50011"/>
    </source>
</evidence>
<dbReference type="InterPro" id="IPR000719">
    <property type="entry name" value="Prot_kinase_dom"/>
</dbReference>
<comment type="similarity">
    <text evidence="5">Belongs to the protein kinase superfamily. Ser/Thr protein kinase family. GCN2 subfamily.</text>
</comment>
<evidence type="ECO:0000313" key="9">
    <source>
        <dbReference type="Proteomes" id="UP000695000"/>
    </source>
</evidence>
<evidence type="ECO:0000256" key="1">
    <source>
        <dbReference type="ARBA" id="ARBA00022679"/>
    </source>
</evidence>
<dbReference type="PROSITE" id="PS50011">
    <property type="entry name" value="PROTEIN_KINASE_DOM"/>
    <property type="match status" value="1"/>
</dbReference>
<evidence type="ECO:0000256" key="4">
    <source>
        <dbReference type="ARBA" id="ARBA00022840"/>
    </source>
</evidence>
<feature type="compositionally biased region" description="Acidic residues" evidence="7">
    <location>
        <begin position="352"/>
        <end position="373"/>
    </location>
</feature>
<dbReference type="PROSITE" id="PS00107">
    <property type="entry name" value="PROTEIN_KINASE_ATP"/>
    <property type="match status" value="1"/>
</dbReference>
<feature type="domain" description="Protein kinase" evidence="8">
    <location>
        <begin position="280"/>
        <end position="575"/>
    </location>
</feature>
<feature type="region of interest" description="Disordered" evidence="7">
    <location>
        <begin position="352"/>
        <end position="375"/>
    </location>
</feature>
<dbReference type="InterPro" id="IPR008271">
    <property type="entry name" value="Ser/Thr_kinase_AS"/>
</dbReference>
<dbReference type="Gene3D" id="1.10.510.10">
    <property type="entry name" value="Transferase(Phosphotransferase) domain 1"/>
    <property type="match status" value="2"/>
</dbReference>
<accession>A0ABM1MPE3</accession>
<organism evidence="9 10">
    <name type="scientific">Nicrophorus vespilloides</name>
    <name type="common">Boreal carrion beetle</name>
    <dbReference type="NCBI Taxonomy" id="110193"/>
    <lineage>
        <taxon>Eukaryota</taxon>
        <taxon>Metazoa</taxon>
        <taxon>Ecdysozoa</taxon>
        <taxon>Arthropoda</taxon>
        <taxon>Hexapoda</taxon>
        <taxon>Insecta</taxon>
        <taxon>Pterygota</taxon>
        <taxon>Neoptera</taxon>
        <taxon>Endopterygota</taxon>
        <taxon>Coleoptera</taxon>
        <taxon>Polyphaga</taxon>
        <taxon>Staphyliniformia</taxon>
        <taxon>Silphidae</taxon>
        <taxon>Nicrophorinae</taxon>
        <taxon>Nicrophorus</taxon>
    </lineage>
</organism>